<evidence type="ECO:0000313" key="2">
    <source>
        <dbReference type="EMBL" id="MBB6695566.1"/>
    </source>
</evidence>
<dbReference type="Gene3D" id="6.10.250.3270">
    <property type="match status" value="1"/>
</dbReference>
<dbReference type="EMBL" id="JACJVR010000130">
    <property type="protein sequence ID" value="MBB6695566.1"/>
    <property type="molecule type" value="Genomic_DNA"/>
</dbReference>
<sequence length="72" mass="8355">MAAMKLYRDGERPDLAARLKNEGVPVRIYVTYGDERFLYLCRRIAEYPPNLYEAGTRLIRGDSDPLLLYSLD</sequence>
<name>A0A841U4N3_9BACL</name>
<dbReference type="Proteomes" id="UP000553776">
    <property type="component" value="Unassembled WGS sequence"/>
</dbReference>
<dbReference type="AlphaFoldDB" id="A0A841U4N3"/>
<organism evidence="2 3">
    <name type="scientific">Cohnella xylanilytica</name>
    <dbReference type="NCBI Taxonomy" id="557555"/>
    <lineage>
        <taxon>Bacteria</taxon>
        <taxon>Bacillati</taxon>
        <taxon>Bacillota</taxon>
        <taxon>Bacilli</taxon>
        <taxon>Bacillales</taxon>
        <taxon>Paenibacillaceae</taxon>
        <taxon>Cohnella</taxon>
    </lineage>
</organism>
<comment type="caution">
    <text evidence="2">The sequence shown here is derived from an EMBL/GenBank/DDBJ whole genome shotgun (WGS) entry which is preliminary data.</text>
</comment>
<keyword evidence="3" id="KW-1185">Reference proteome</keyword>
<evidence type="ECO:0000256" key="1">
    <source>
        <dbReference type="ARBA" id="ARBA00023002"/>
    </source>
</evidence>
<dbReference type="GO" id="GO:0016491">
    <property type="term" value="F:oxidoreductase activity"/>
    <property type="evidence" value="ECO:0007669"/>
    <property type="project" value="UniProtKB-KW"/>
</dbReference>
<accession>A0A841U4N3</accession>
<dbReference type="InterPro" id="IPR029041">
    <property type="entry name" value="FAD-linked_oxidoreductase-like"/>
</dbReference>
<keyword evidence="1" id="KW-0560">Oxidoreductase</keyword>
<evidence type="ECO:0000313" key="3">
    <source>
        <dbReference type="Proteomes" id="UP000553776"/>
    </source>
</evidence>
<dbReference type="RefSeq" id="WP_185139515.1">
    <property type="nucleotide sequence ID" value="NZ_BORM01000010.1"/>
</dbReference>
<reference evidence="2 3" key="1">
    <citation type="submission" date="2020-08" db="EMBL/GenBank/DDBJ databases">
        <title>Cohnella phylogeny.</title>
        <authorList>
            <person name="Dunlap C."/>
        </authorList>
    </citation>
    <scope>NUCLEOTIDE SEQUENCE [LARGE SCALE GENOMIC DNA]</scope>
    <source>
        <strain evidence="2 3">DSM 25239</strain>
    </source>
</reference>
<dbReference type="SUPFAM" id="SSF51730">
    <property type="entry name" value="FAD-linked oxidoreductase"/>
    <property type="match status" value="1"/>
</dbReference>
<gene>
    <name evidence="2" type="ORF">H7B90_29665</name>
</gene>
<protein>
    <submittedName>
        <fullName evidence="2">Uncharacterized protein</fullName>
    </submittedName>
</protein>
<proteinExistence type="predicted"/>